<dbReference type="AlphaFoldDB" id="A0A844F840"/>
<dbReference type="EMBL" id="VUMB01000062">
    <property type="protein sequence ID" value="MSS41933.1"/>
    <property type="molecule type" value="Genomic_DNA"/>
</dbReference>
<evidence type="ECO:0000259" key="4">
    <source>
        <dbReference type="Pfam" id="PF01420"/>
    </source>
</evidence>
<gene>
    <name evidence="5" type="ORF">FYJ37_16890</name>
</gene>
<dbReference type="GO" id="GO:0004519">
    <property type="term" value="F:endonuclease activity"/>
    <property type="evidence" value="ECO:0007669"/>
    <property type="project" value="UniProtKB-KW"/>
</dbReference>
<evidence type="ECO:0000313" key="6">
    <source>
        <dbReference type="Proteomes" id="UP000462363"/>
    </source>
</evidence>
<dbReference type="InterPro" id="IPR052021">
    <property type="entry name" value="Type-I_RS_S_subunit"/>
</dbReference>
<comment type="caution">
    <text evidence="5">The sequence shown here is derived from an EMBL/GenBank/DDBJ whole genome shotgun (WGS) entry which is preliminary data.</text>
</comment>
<evidence type="ECO:0000256" key="1">
    <source>
        <dbReference type="ARBA" id="ARBA00010923"/>
    </source>
</evidence>
<dbReference type="PANTHER" id="PTHR30408:SF13">
    <property type="entry name" value="TYPE I RESTRICTION ENZYME HINDI SPECIFICITY SUBUNIT"/>
    <property type="match status" value="1"/>
</dbReference>
<feature type="domain" description="Type I restriction modification DNA specificity" evidence="4">
    <location>
        <begin position="96"/>
        <end position="203"/>
    </location>
</feature>
<evidence type="ECO:0000313" key="5">
    <source>
        <dbReference type="EMBL" id="MSS41933.1"/>
    </source>
</evidence>
<reference evidence="5 6" key="1">
    <citation type="submission" date="2019-08" db="EMBL/GenBank/DDBJ databases">
        <title>In-depth cultivation of the pig gut microbiome towards novel bacterial diversity and tailored functional studies.</title>
        <authorList>
            <person name="Wylensek D."/>
            <person name="Hitch T.C.A."/>
            <person name="Clavel T."/>
        </authorList>
    </citation>
    <scope>NUCLEOTIDE SEQUENCE [LARGE SCALE GENOMIC DNA]</scope>
    <source>
        <strain evidence="5 6">BL-389-WT-3D</strain>
    </source>
</reference>
<proteinExistence type="inferred from homology"/>
<keyword evidence="3" id="KW-0238">DNA-binding</keyword>
<dbReference type="Gene3D" id="3.90.220.20">
    <property type="entry name" value="DNA methylase specificity domains"/>
    <property type="match status" value="2"/>
</dbReference>
<protein>
    <submittedName>
        <fullName evidence="5">Restriction endonuclease subunit S</fullName>
    </submittedName>
</protein>
<keyword evidence="5" id="KW-0540">Nuclease</keyword>
<dbReference type="GO" id="GO:0009307">
    <property type="term" value="P:DNA restriction-modification system"/>
    <property type="evidence" value="ECO:0007669"/>
    <property type="project" value="UniProtKB-KW"/>
</dbReference>
<accession>A0A844F840</accession>
<organism evidence="5 6">
    <name type="scientific">Clostridium scindens (strain JCM 10418 / VPI 12708)</name>
    <dbReference type="NCBI Taxonomy" id="29347"/>
    <lineage>
        <taxon>Bacteria</taxon>
        <taxon>Bacillati</taxon>
        <taxon>Bacillota</taxon>
        <taxon>Clostridia</taxon>
        <taxon>Lachnospirales</taxon>
        <taxon>Lachnospiraceae</taxon>
    </lineage>
</organism>
<sequence length="424" mass="48546">MKLRIRDIIEQIQHGNIPDGYKKTKAGILPVGWDMHLLRDCLQRIERPVEVEPNELYTQIGIRSHGKGLFYKEPVTGETLGNKSVFWIEPDCFIVNIVFAWEQAIGKTTQSEVGMIGSHRFPMYRPVNDRVDINYLIYYFLTKRGTNILEAASPGGAGRNKTLGQNRFLKSKIILPPIEEQRKIAALLMTQDKVIELKEKRLTEKQRQKKYLMQQLLTGKKRLPGFRGEWKKVKLFEVVSERKEKNIRQNFRICSVAVQKGVVDQIEHLGRSYAANDTSNYSVAYYGDIIYTKSPTGDFPYGIIKQNLLHETVAVSPLYGVFTPMTFGLGYFLHTYFQSAINARNYLLPIIQKGAKNTINITNATFISNKLCLPLDEEEQNAIANIFIVADREIELLCQDIEQEKQKKKALMQLLLTGIVRVTA</sequence>
<dbReference type="SUPFAM" id="SSF116734">
    <property type="entry name" value="DNA methylase specificity domain"/>
    <property type="match status" value="2"/>
</dbReference>
<comment type="similarity">
    <text evidence="1">Belongs to the type-I restriction system S methylase family.</text>
</comment>
<evidence type="ECO:0000256" key="2">
    <source>
        <dbReference type="ARBA" id="ARBA00022747"/>
    </source>
</evidence>
<keyword evidence="2" id="KW-0680">Restriction system</keyword>
<dbReference type="InterPro" id="IPR000055">
    <property type="entry name" value="Restrct_endonuc_typeI_TRD"/>
</dbReference>
<dbReference type="InterPro" id="IPR044946">
    <property type="entry name" value="Restrct_endonuc_typeI_TRD_sf"/>
</dbReference>
<evidence type="ECO:0000256" key="3">
    <source>
        <dbReference type="ARBA" id="ARBA00023125"/>
    </source>
</evidence>
<dbReference type="Pfam" id="PF01420">
    <property type="entry name" value="Methylase_S"/>
    <property type="match status" value="1"/>
</dbReference>
<keyword evidence="5" id="KW-0378">Hydrolase</keyword>
<dbReference type="PANTHER" id="PTHR30408">
    <property type="entry name" value="TYPE-1 RESTRICTION ENZYME ECOKI SPECIFICITY PROTEIN"/>
    <property type="match status" value="1"/>
</dbReference>
<name>A0A844F840_CLOSV</name>
<dbReference type="GO" id="GO:0003677">
    <property type="term" value="F:DNA binding"/>
    <property type="evidence" value="ECO:0007669"/>
    <property type="project" value="UniProtKB-KW"/>
</dbReference>
<dbReference type="Proteomes" id="UP000462363">
    <property type="component" value="Unassembled WGS sequence"/>
</dbReference>
<keyword evidence="5" id="KW-0255">Endonuclease</keyword>
<dbReference type="Gene3D" id="1.10.287.1120">
    <property type="entry name" value="Bipartite methylase S protein"/>
    <property type="match status" value="1"/>
</dbReference>
<dbReference type="RefSeq" id="WP_154322297.1">
    <property type="nucleotide sequence ID" value="NZ_CP045695.1"/>
</dbReference>